<evidence type="ECO:0000259" key="1">
    <source>
        <dbReference type="Pfam" id="PF22549"/>
    </source>
</evidence>
<name>A0A917RW40_9NOCA</name>
<organism evidence="2 3">
    <name type="scientific">Nocardia jinanensis</name>
    <dbReference type="NCBI Taxonomy" id="382504"/>
    <lineage>
        <taxon>Bacteria</taxon>
        <taxon>Bacillati</taxon>
        <taxon>Actinomycetota</taxon>
        <taxon>Actinomycetes</taxon>
        <taxon>Mycobacteriales</taxon>
        <taxon>Nocardiaceae</taxon>
        <taxon>Nocardia</taxon>
    </lineage>
</organism>
<dbReference type="AlphaFoldDB" id="A0A917RW40"/>
<dbReference type="Proteomes" id="UP000638263">
    <property type="component" value="Unassembled WGS sequence"/>
</dbReference>
<evidence type="ECO:0000313" key="3">
    <source>
        <dbReference type="Proteomes" id="UP000638263"/>
    </source>
</evidence>
<sequence length="376" mass="42397">MTALDLSGPTTGPAQVRGGIRLVPLLRAHPVAGLRLHAELYDAELGVVDLGRHHYTSYIPHGFVADWSGDGVPTAAYGTQLAATRPDRMRLHFPHRMARRQSRTRLRFLPLHLALEGYLSLHFGGPVIAWEEWSRRALRNGLSPRTEQAYLGAEVSGLPDALRVFEIHPDQCGVLIYVADALAAGFVVPHPDDYRMLHPSLVQDLYGELIHHYSFHPPVGEFRVRLPDSGIRSIADLRAHATQQERAWIHFHDTTMADGLVDSTYTWERVHRMGRFTLSRFLPPFQLKRENHIGETITDAKGRVVYLKTFRLGENQVRRGYLLNRLAAADWHPAETAAQLGITEAQLGARLESAGFGHLLRRDVLDGYRARTRRSH</sequence>
<dbReference type="EMBL" id="BMMH01000016">
    <property type="protein sequence ID" value="GGL35039.1"/>
    <property type="molecule type" value="Genomic_DNA"/>
</dbReference>
<reference evidence="2" key="2">
    <citation type="submission" date="2020-09" db="EMBL/GenBank/DDBJ databases">
        <authorList>
            <person name="Sun Q."/>
            <person name="Zhou Y."/>
        </authorList>
    </citation>
    <scope>NUCLEOTIDE SEQUENCE</scope>
    <source>
        <strain evidence="2">CGMCC 4.3508</strain>
    </source>
</reference>
<dbReference type="Pfam" id="PF22549">
    <property type="entry name" value="ARPP-2"/>
    <property type="match status" value="1"/>
</dbReference>
<dbReference type="RefSeq" id="WP_058856937.1">
    <property type="nucleotide sequence ID" value="NZ_BMMH01000016.1"/>
</dbReference>
<reference evidence="2" key="1">
    <citation type="journal article" date="2014" name="Int. J. Syst. Evol. Microbiol.">
        <title>Complete genome sequence of Corynebacterium casei LMG S-19264T (=DSM 44701T), isolated from a smear-ripened cheese.</title>
        <authorList>
            <consortium name="US DOE Joint Genome Institute (JGI-PGF)"/>
            <person name="Walter F."/>
            <person name="Albersmeier A."/>
            <person name="Kalinowski J."/>
            <person name="Ruckert C."/>
        </authorList>
    </citation>
    <scope>NUCLEOTIDE SEQUENCE</scope>
    <source>
        <strain evidence="2">CGMCC 4.3508</strain>
    </source>
</reference>
<proteinExistence type="predicted"/>
<feature type="domain" description="ARG and Rhodanese-Phosphatase-superfamily-associated" evidence="1">
    <location>
        <begin position="4"/>
        <end position="274"/>
    </location>
</feature>
<evidence type="ECO:0000313" key="2">
    <source>
        <dbReference type="EMBL" id="GGL35039.1"/>
    </source>
</evidence>
<accession>A0A917RW40</accession>
<keyword evidence="3" id="KW-1185">Reference proteome</keyword>
<gene>
    <name evidence="2" type="ORF">GCM10011588_57210</name>
</gene>
<comment type="caution">
    <text evidence="2">The sequence shown here is derived from an EMBL/GenBank/DDBJ whole genome shotgun (WGS) entry which is preliminary data.</text>
</comment>
<protein>
    <recommendedName>
        <fullName evidence="1">ARG and Rhodanese-Phosphatase-superfamily-associated domain-containing protein</fullName>
    </recommendedName>
</protein>
<dbReference type="InterPro" id="IPR054346">
    <property type="entry name" value="ARPP-2"/>
</dbReference>